<reference evidence="5" key="1">
    <citation type="journal article" date="2020" name="Stud. Mycol.">
        <title>101 Dothideomycetes genomes: A test case for predicting lifestyles and emergence of pathogens.</title>
        <authorList>
            <person name="Haridas S."/>
            <person name="Albert R."/>
            <person name="Binder M."/>
            <person name="Bloem J."/>
            <person name="LaButti K."/>
            <person name="Salamov A."/>
            <person name="Andreopoulos B."/>
            <person name="Baker S."/>
            <person name="Barry K."/>
            <person name="Bills G."/>
            <person name="Bluhm B."/>
            <person name="Cannon C."/>
            <person name="Castanera R."/>
            <person name="Culley D."/>
            <person name="Daum C."/>
            <person name="Ezra D."/>
            <person name="Gonzalez J."/>
            <person name="Henrissat B."/>
            <person name="Kuo A."/>
            <person name="Liang C."/>
            <person name="Lipzen A."/>
            <person name="Lutzoni F."/>
            <person name="Magnuson J."/>
            <person name="Mondo S."/>
            <person name="Nolan M."/>
            <person name="Ohm R."/>
            <person name="Pangilinan J."/>
            <person name="Park H.-J."/>
            <person name="Ramirez L."/>
            <person name="Alfaro M."/>
            <person name="Sun H."/>
            <person name="Tritt A."/>
            <person name="Yoshinaga Y."/>
            <person name="Zwiers L.-H."/>
            <person name="Turgeon B."/>
            <person name="Goodwin S."/>
            <person name="Spatafora J."/>
            <person name="Crous P."/>
            <person name="Grigoriev I."/>
        </authorList>
    </citation>
    <scope>NUCLEOTIDE SEQUENCE [LARGE SCALE GENOMIC DNA]</scope>
    <source>
        <strain evidence="5">CBS 304.66</strain>
    </source>
</reference>
<organism evidence="4 5">
    <name type="scientific">Lojkania enalia</name>
    <dbReference type="NCBI Taxonomy" id="147567"/>
    <lineage>
        <taxon>Eukaryota</taxon>
        <taxon>Fungi</taxon>
        <taxon>Dikarya</taxon>
        <taxon>Ascomycota</taxon>
        <taxon>Pezizomycotina</taxon>
        <taxon>Dothideomycetes</taxon>
        <taxon>Pleosporomycetidae</taxon>
        <taxon>Pleosporales</taxon>
        <taxon>Pleosporales incertae sedis</taxon>
        <taxon>Lojkania</taxon>
    </lineage>
</organism>
<feature type="compositionally biased region" description="Polar residues" evidence="2">
    <location>
        <begin position="600"/>
        <end position="619"/>
    </location>
</feature>
<feature type="region of interest" description="Disordered" evidence="2">
    <location>
        <begin position="559"/>
        <end position="578"/>
    </location>
</feature>
<feature type="domain" description="Rab-GAP TBC" evidence="3">
    <location>
        <begin position="809"/>
        <end position="996"/>
    </location>
</feature>
<evidence type="ECO:0000259" key="3">
    <source>
        <dbReference type="PROSITE" id="PS50086"/>
    </source>
</evidence>
<gene>
    <name evidence="4" type="ORF">CC78DRAFT_531122</name>
</gene>
<feature type="region of interest" description="Disordered" evidence="2">
    <location>
        <begin position="641"/>
        <end position="722"/>
    </location>
</feature>
<accession>A0A9P4KF57</accession>
<feature type="region of interest" description="Disordered" evidence="2">
    <location>
        <begin position="329"/>
        <end position="385"/>
    </location>
</feature>
<dbReference type="AlphaFoldDB" id="A0A9P4KF57"/>
<feature type="compositionally biased region" description="Polar residues" evidence="2">
    <location>
        <begin position="351"/>
        <end position="360"/>
    </location>
</feature>
<dbReference type="FunFam" id="1.10.472.80:FF:000046">
    <property type="entry name" value="TBC domain-containing protein"/>
    <property type="match status" value="1"/>
</dbReference>
<dbReference type="InterPro" id="IPR000195">
    <property type="entry name" value="Rab-GAP-TBC_dom"/>
</dbReference>
<dbReference type="InterPro" id="IPR035969">
    <property type="entry name" value="Rab-GAP_TBC_sf"/>
</dbReference>
<comment type="caution">
    <text evidence="4">The sequence shown here is derived from an EMBL/GenBank/DDBJ whole genome shotgun (WGS) entry which is preliminary data.</text>
</comment>
<feature type="region of interest" description="Disordered" evidence="2">
    <location>
        <begin position="1121"/>
        <end position="1169"/>
    </location>
</feature>
<keyword evidence="5" id="KW-1185">Reference proteome</keyword>
<feature type="compositionally biased region" description="Polar residues" evidence="2">
    <location>
        <begin position="1121"/>
        <end position="1134"/>
    </location>
</feature>
<feature type="region of interest" description="Disordered" evidence="2">
    <location>
        <begin position="1"/>
        <end position="109"/>
    </location>
</feature>
<dbReference type="FunFam" id="1.10.8.270:FF:000026">
    <property type="entry name" value="TBC (Tre-2/Bub2/Cdc16) domain family"/>
    <property type="match status" value="1"/>
</dbReference>
<dbReference type="PANTHER" id="PTHR47219:SF20">
    <property type="entry name" value="TBC1 DOMAIN FAMILY MEMBER 2B"/>
    <property type="match status" value="1"/>
</dbReference>
<name>A0A9P4KF57_9PLEO</name>
<feature type="compositionally biased region" description="Polar residues" evidence="2">
    <location>
        <begin position="14"/>
        <end position="31"/>
    </location>
</feature>
<dbReference type="Gene3D" id="1.10.8.270">
    <property type="entry name" value="putative rabgap domain of human tbc1 domain family member 14 like domains"/>
    <property type="match status" value="1"/>
</dbReference>
<dbReference type="Proteomes" id="UP000800093">
    <property type="component" value="Unassembled WGS sequence"/>
</dbReference>
<dbReference type="GO" id="GO:0031267">
    <property type="term" value="F:small GTPase binding"/>
    <property type="evidence" value="ECO:0007669"/>
    <property type="project" value="TreeGrafter"/>
</dbReference>
<feature type="coiled-coil region" evidence="1">
    <location>
        <begin position="1057"/>
        <end position="1084"/>
    </location>
</feature>
<feature type="compositionally biased region" description="Polar residues" evidence="2">
    <location>
        <begin position="455"/>
        <end position="465"/>
    </location>
</feature>
<dbReference type="OrthoDB" id="294251at2759"/>
<dbReference type="SMART" id="SM00164">
    <property type="entry name" value="TBC"/>
    <property type="match status" value="1"/>
</dbReference>
<feature type="region of interest" description="Disordered" evidence="2">
    <location>
        <begin position="590"/>
        <end position="623"/>
    </location>
</feature>
<proteinExistence type="predicted"/>
<dbReference type="EMBL" id="ML986594">
    <property type="protein sequence ID" value="KAF2267036.1"/>
    <property type="molecule type" value="Genomic_DNA"/>
</dbReference>
<dbReference type="Pfam" id="PF00566">
    <property type="entry name" value="RabGAP-TBC"/>
    <property type="match status" value="1"/>
</dbReference>
<feature type="region of interest" description="Disordered" evidence="2">
    <location>
        <begin position="242"/>
        <end position="269"/>
    </location>
</feature>
<dbReference type="PROSITE" id="PS50086">
    <property type="entry name" value="TBC_RABGAP"/>
    <property type="match status" value="1"/>
</dbReference>
<feature type="region of interest" description="Disordered" evidence="2">
    <location>
        <begin position="420"/>
        <end position="481"/>
    </location>
</feature>
<feature type="compositionally biased region" description="Pro residues" evidence="2">
    <location>
        <begin position="705"/>
        <end position="720"/>
    </location>
</feature>
<feature type="compositionally biased region" description="Polar residues" evidence="2">
    <location>
        <begin position="679"/>
        <end position="696"/>
    </location>
</feature>
<evidence type="ECO:0000256" key="1">
    <source>
        <dbReference type="SAM" id="Coils"/>
    </source>
</evidence>
<evidence type="ECO:0000256" key="2">
    <source>
        <dbReference type="SAM" id="MobiDB-lite"/>
    </source>
</evidence>
<dbReference type="SUPFAM" id="SSF47923">
    <property type="entry name" value="Ypt/Rab-GAP domain of gyp1p"/>
    <property type="match status" value="2"/>
</dbReference>
<dbReference type="GO" id="GO:0005096">
    <property type="term" value="F:GTPase activator activity"/>
    <property type="evidence" value="ECO:0007669"/>
    <property type="project" value="TreeGrafter"/>
</dbReference>
<dbReference type="PANTHER" id="PTHR47219">
    <property type="entry name" value="RAB GTPASE-ACTIVATING PROTEIN 1-LIKE"/>
    <property type="match status" value="1"/>
</dbReference>
<evidence type="ECO:0000313" key="4">
    <source>
        <dbReference type="EMBL" id="KAF2267036.1"/>
    </source>
</evidence>
<keyword evidence="1" id="KW-0175">Coiled coil</keyword>
<protein>
    <submittedName>
        <fullName evidence="4">TBC-domain-containing protein</fullName>
    </submittedName>
</protein>
<evidence type="ECO:0000313" key="5">
    <source>
        <dbReference type="Proteomes" id="UP000800093"/>
    </source>
</evidence>
<dbReference type="InterPro" id="IPR050302">
    <property type="entry name" value="Rab_GAP_TBC_domain"/>
</dbReference>
<dbReference type="Gene3D" id="1.10.472.80">
    <property type="entry name" value="Ypt/Rab-GAP domain of gyp1p, domain 3"/>
    <property type="match status" value="1"/>
</dbReference>
<sequence>MAALESPSAVDLVRTSSENSTASISRKSSTVRVRPSKRNSNASLVRAPSPADDTGSLTSFPSLAPTPDASPVQTRPNGANGWLRSALGGGGDAADKNGENKPSNSPDTVRAIAPTELSKDPTPSSTVRKVTKSTQQIVGSLIAATPSSKDRSALFDDTPPELHKIPGNLHLSTDESIKDALERTGSVTLVKQLAGDLAQRDAQVTTLRRRAEERERILRKMLQECEVSNMDIESRLRELDHAREQNNSENGLRTSKRKGSDAELAGMHPEDPIDQRLARAMEDEVAQFPDAMGFDAGSTCEADEISVNSTAEVPQETTRGNWRSYIWNGTSRKSSRAPSVASKIDRDAESASVQTRSRASSGAKLPRKPISNDLFVPPSGDKGAIPTLRRLQSHDHDKSASSSRRSSVSITNWALKMVAGNSQASRKPDQHGTVRGRKQLASDSADRTASRDSTNTMQSTRSALANVQRRGGRASVGPSGTIKNISVETTKIASASSNPHMPERGISNLGPVEMDRILPEEGRPPTLVQNHNNFGASSEYLTDRFGFIYDQRRKKRQNESAAALAKQKRSSNVESLGDNRSALNTLGLEEGLEDIKSPPTDINESLQSPSRPGSTSSGEQGHGQIAKTWQDYLKLATHPTELLSHTPSAAPITTVESPEAETSAPQLSQVTVAKRGSLPSVSANPEPSPSRISSGNAEFAVSSPPIGPASPIAPHPPPLGDPVKALLEQLTELHDSLQKEKTVKWNEFLRKVRAERKRQGEAVNAIEGKAAMPETLLTDGELVGVAGLGNKGKIGRAKWQEFRRLVLGGIPVLYRAKIWAECSGASALRIPGYYDDLVNNSQENTTVVAQIQMDITRTLTDNIFFRKGPGVHKLNEVLLAYSRRNPEVGYCQGMNLITACLLLIMPTAEDAFWVLATMIENILPQKYYDAYLLTSRADQSVLRSYVVELLPKLSAHLDALEIELEALTFQWFLSVFTDCLSAEALYRVWDVVLCLHDGSTFLFQVALALLKLNERALLGCESPAEVYHYINHQMTNHAISIDGLIQASDALNKVVKRKDIEERREQAVAREQEVMRQREELRQERAMKKATMKDGEPCSAREIEVRRAPSISASLDAELSLQTSPMRTPLSSASRRSEEEMDAELLNQSLEDLGQRVPMPVEEESLWRA</sequence>